<proteinExistence type="inferred from homology"/>
<keyword evidence="8" id="KW-1185">Reference proteome</keyword>
<dbReference type="EC" id="1.1.99.14" evidence="7"/>
<keyword evidence="5 7" id="KW-0560">Oxidoreductase</keyword>
<dbReference type="InterPro" id="IPR006094">
    <property type="entry name" value="Oxid_FAD_bind_N"/>
</dbReference>
<dbReference type="Proteomes" id="UP000092482">
    <property type="component" value="Chromosome"/>
</dbReference>
<dbReference type="STRING" id="1758689.SGUI_1618"/>
<comment type="similarity">
    <text evidence="2">Belongs to the FAD-binding oxidoreductase/transferase type 4 family.</text>
</comment>
<evidence type="ECO:0000313" key="8">
    <source>
        <dbReference type="Proteomes" id="UP000092482"/>
    </source>
</evidence>
<dbReference type="InterPro" id="IPR016171">
    <property type="entry name" value="Vanillyl_alc_oxidase_C-sub2"/>
</dbReference>
<organism evidence="7 8">
    <name type="scientific">Serinicoccus hydrothermalis</name>
    <dbReference type="NCBI Taxonomy" id="1758689"/>
    <lineage>
        <taxon>Bacteria</taxon>
        <taxon>Bacillati</taxon>
        <taxon>Actinomycetota</taxon>
        <taxon>Actinomycetes</taxon>
        <taxon>Micrococcales</taxon>
        <taxon>Ornithinimicrobiaceae</taxon>
        <taxon>Serinicoccus</taxon>
    </lineage>
</organism>
<sequence length="461" mass="47663">MIGGTTTVDEENPMTVASDLAEVLGDRLSRTPEDLQSFAGDSSRAQPEGMPVAVVHAESTADVSATLAWAYANGVRVSVRGAGTGLSGGAVAYPGGLVLSLARMNRIRRIDEVNRLADVEAGVVTSDLDTAAKEHGLFFPPDPASARTSTIGGNIATNAGGLRCVAHGVTADSVAALEVVLADGRVLHTGARTRKNVAGLDLTSLFTGSEGTLGVITAATVRLKPVPAGEPRTFRVGFDRMADAGRAVTAIAALPTPPEVLELIDAYSVEIIESYQPSGLTVPGAAILVGQTVGPGAQAQAEDIVEVCRRHGATDSDIAESDELIEARRLANPALTARGLRVSCDVGVPLSELTAVFEGIEEIARAHGRRVSTVAHAGDGNLHPSVQAGDTREEHEAAEAVIHDITRLALSLGGTVTGEHGIGSLKLHELSWQLDDTSRQVQAAIKSALDPRGILTPGRGI</sequence>
<keyword evidence="3" id="KW-0285">Flavoprotein</keyword>
<evidence type="ECO:0000256" key="4">
    <source>
        <dbReference type="ARBA" id="ARBA00022827"/>
    </source>
</evidence>
<dbReference type="RefSeq" id="WP_237141481.1">
    <property type="nucleotide sequence ID" value="NZ_CP014989.1"/>
</dbReference>
<evidence type="ECO:0000313" key="7">
    <source>
        <dbReference type="EMBL" id="ANS79014.1"/>
    </source>
</evidence>
<evidence type="ECO:0000259" key="6">
    <source>
        <dbReference type="PROSITE" id="PS51387"/>
    </source>
</evidence>
<dbReference type="InterPro" id="IPR051914">
    <property type="entry name" value="FAD-linked_OxidoTrans_Type4"/>
</dbReference>
<comment type="cofactor">
    <cofactor evidence="1">
        <name>FAD</name>
        <dbReference type="ChEBI" id="CHEBI:57692"/>
    </cofactor>
</comment>
<dbReference type="PANTHER" id="PTHR42934:SF2">
    <property type="entry name" value="GLYCOLATE OXIDASE SUBUNIT GLCD"/>
    <property type="match status" value="1"/>
</dbReference>
<reference evidence="7 8" key="1">
    <citation type="submission" date="2016-03" db="EMBL/GenBank/DDBJ databases">
        <title>Shallow-sea hydrothermal system.</title>
        <authorList>
            <person name="Tang K."/>
        </authorList>
    </citation>
    <scope>NUCLEOTIDE SEQUENCE [LARGE SCALE GENOMIC DNA]</scope>
    <source>
        <strain evidence="7 8">JLT9</strain>
    </source>
</reference>
<dbReference type="Gene3D" id="3.30.70.2740">
    <property type="match status" value="1"/>
</dbReference>
<evidence type="ECO:0000256" key="2">
    <source>
        <dbReference type="ARBA" id="ARBA00008000"/>
    </source>
</evidence>
<dbReference type="FunFam" id="3.30.70.2740:FF:000001">
    <property type="entry name" value="D-lactate dehydrogenase mitochondrial"/>
    <property type="match status" value="1"/>
</dbReference>
<dbReference type="AlphaFoldDB" id="A0A1B1NC75"/>
<dbReference type="PROSITE" id="PS51387">
    <property type="entry name" value="FAD_PCMH"/>
    <property type="match status" value="1"/>
</dbReference>
<dbReference type="PATRIC" id="fig|1758689.4.peg.1673"/>
<keyword evidence="4" id="KW-0274">FAD</keyword>
<evidence type="ECO:0000256" key="1">
    <source>
        <dbReference type="ARBA" id="ARBA00001974"/>
    </source>
</evidence>
<dbReference type="InterPro" id="IPR016164">
    <property type="entry name" value="FAD-linked_Oxase-like_C"/>
</dbReference>
<dbReference type="Pfam" id="PF02913">
    <property type="entry name" value="FAD-oxidase_C"/>
    <property type="match status" value="1"/>
</dbReference>
<dbReference type="Pfam" id="PF01565">
    <property type="entry name" value="FAD_binding_4"/>
    <property type="match status" value="1"/>
</dbReference>
<dbReference type="InterPro" id="IPR016166">
    <property type="entry name" value="FAD-bd_PCMH"/>
</dbReference>
<dbReference type="SUPFAM" id="SSF55103">
    <property type="entry name" value="FAD-linked oxidases, C-terminal domain"/>
    <property type="match status" value="1"/>
</dbReference>
<dbReference type="EMBL" id="CP014989">
    <property type="protein sequence ID" value="ANS79014.1"/>
    <property type="molecule type" value="Genomic_DNA"/>
</dbReference>
<protein>
    <submittedName>
        <fullName evidence="7">Glycolate dehydrogenase, subunit GlcD</fullName>
        <ecNumber evidence="7">1.1.99.14</ecNumber>
    </submittedName>
</protein>
<feature type="domain" description="FAD-binding PCMH-type" evidence="6">
    <location>
        <begin position="47"/>
        <end position="226"/>
    </location>
</feature>
<dbReference type="GO" id="GO:0019154">
    <property type="term" value="F:glycolate dehydrogenase activity"/>
    <property type="evidence" value="ECO:0007669"/>
    <property type="project" value="UniProtKB-EC"/>
</dbReference>
<dbReference type="Gene3D" id="1.10.45.10">
    <property type="entry name" value="Vanillyl-alcohol Oxidase, Chain A, domain 4"/>
    <property type="match status" value="1"/>
</dbReference>
<accession>A0A1B1NC75</accession>
<dbReference type="SUPFAM" id="SSF56176">
    <property type="entry name" value="FAD-binding/transporter-associated domain-like"/>
    <property type="match status" value="1"/>
</dbReference>
<dbReference type="KEGG" id="serj:SGUI_1618"/>
<name>A0A1B1NC75_9MICO</name>
<evidence type="ECO:0000256" key="5">
    <source>
        <dbReference type="ARBA" id="ARBA00023002"/>
    </source>
</evidence>
<dbReference type="InterPro" id="IPR004113">
    <property type="entry name" value="FAD-bd_oxidored_4_C"/>
</dbReference>
<gene>
    <name evidence="7" type="ORF">SGUI_1618</name>
</gene>
<evidence type="ECO:0000256" key="3">
    <source>
        <dbReference type="ARBA" id="ARBA00022630"/>
    </source>
</evidence>
<dbReference type="PANTHER" id="PTHR42934">
    <property type="entry name" value="GLYCOLATE OXIDASE SUBUNIT GLCD"/>
    <property type="match status" value="1"/>
</dbReference>
<dbReference type="Gene3D" id="3.30.465.10">
    <property type="match status" value="1"/>
</dbReference>
<dbReference type="InterPro" id="IPR036318">
    <property type="entry name" value="FAD-bd_PCMH-like_sf"/>
</dbReference>
<dbReference type="GO" id="GO:0071949">
    <property type="term" value="F:FAD binding"/>
    <property type="evidence" value="ECO:0007669"/>
    <property type="project" value="InterPro"/>
</dbReference>
<dbReference type="InterPro" id="IPR016169">
    <property type="entry name" value="FAD-bd_PCMH_sub2"/>
</dbReference>